<comment type="caution">
    <text evidence="6">The sequence shown here is derived from an EMBL/GenBank/DDBJ whole genome shotgun (WGS) entry which is preliminary data.</text>
</comment>
<feature type="domain" description="VWFD" evidence="5">
    <location>
        <begin position="1065"/>
        <end position="1254"/>
    </location>
</feature>
<dbReference type="InterPro" id="IPR014853">
    <property type="entry name" value="VWF/SSPO/ZAN-like_Cys-rich_dom"/>
</dbReference>
<dbReference type="OrthoDB" id="6135429at2759"/>
<evidence type="ECO:0000313" key="7">
    <source>
        <dbReference type="Proteomes" id="UP000683360"/>
    </source>
</evidence>
<dbReference type="PROSITE" id="PS50092">
    <property type="entry name" value="TSP1"/>
    <property type="match status" value="8"/>
</dbReference>
<feature type="region of interest" description="Disordered" evidence="4">
    <location>
        <begin position="2687"/>
        <end position="2713"/>
    </location>
</feature>
<accession>A0A8S3TWY1</accession>
<keyword evidence="2" id="KW-1015">Disulfide bond</keyword>
<feature type="domain" description="VWFD" evidence="5">
    <location>
        <begin position="1535"/>
        <end position="1721"/>
    </location>
</feature>
<gene>
    <name evidence="6" type="ORF">MEDL_48502</name>
</gene>
<keyword evidence="3" id="KW-0325">Glycoprotein</keyword>
<sequence length="2883" mass="315480">MVFGINGLLGKQLDLVPVQNVGVLFTLSRSISEVVHVTTHLHTKEDDIVVDLPQNTNIHSVIKVTVKIMVDGVNGTMVIGVVVQHCVRNVDLLLTQDNLSVDTDTVTIHLQRVVDDPALVHLITIPIETAIHSTARLTVDGVVGIPGKVGTVVLHRVEHVAHLPYHYKVGLADDHVTIRRLAAEDGPVPVHLIQQHLVIAILHTVKLTVDGVVGIPGEVGTVVLHHVEHVAHLSYHYKVGLADDLVTIRRLAAEDMNGGWSGWKSWGSWGKCSADCKTCGSSSNPYKARRRYRVCNNPTPSCNGNSCPGSKYITSSTSCNTHYCKVNGGWSSWKPWGSWNSCSAVCKPCGSSTDPTKTRRRYRACNNPTPACNGHSCSGRSYISASKSCNTHYCKVNGGWGSWESWTKVTNCSAECQKEGSVSPTLTRTRKRLCNNPAPSCNGQSCSGSPSEKSVQDCNTQKCPIDGYWEWGNWGAWDECSKTCDSGSHKRIRYNKCIGPKYGGKPCSKKVTKTHTYHRGCNRNVPCPVNGGWASFKPWSEWTQCSRSCGGGLRERKRYRHCTNPRPLHGGKKCEGLDNDDMFENCNTLDCPSFCTCFGYGDPHYYTPDGAEIHFMGTCKYTLWKTTIPNDACSFRVETKNERRYGQTHVAYTRMIDFFIEQNQIRILQGGITLLNGIAVGLPTSTANNTIEITRSGSYITAIHSKCNIRVQFDGSHMIDVKVSKNHFGGNLTGLCGNCNGNVKDDYQTKSGTDVSGLGWAGYASIGNSYKVLDDSDQPDLNCADAEAPGECSDKDKELAKTDDYCGYLLSDSSPFKICRDSKKVDFTKMYSSCEFDVCSSDKNNANCQTLESTALACSQHGYRVKWRSLKFCPLTCTGDFVYKTTVSCTNTCDNPTATQNCQDPPVDGCTCPDKTYLNGGKCVTIEKCGSCNLKIGGISSKLALGDVYPKGDCILSQRCDLVNGTFELVTIPAKKSCALDEWCKTNNFGMYECTKKPINGGWQITVNWSDWSSCSKTCNGGIRKRTRGRSCTNPKPQYGGTSCSGSITETSYESCNTLECPSFCSCEGSGDPHYYTPDGAVIHFMGTCKYTLWKSTIPSDQCEFKVETKNERRYGYTHVSYTRMIDFYMGNTQIRFLHGGNVLIDGYRASLPVKTGNDSIELSRSGSFISAVHAKCNIRVQFDGYHLVNVKVSKDYFAGNLTGICGNCNGNYKDDLQTKDGTDVSTKGGQGYADIGNSYKVTDDSDLPDKNCADVPPLKDCTEDKRKLAKTDKYCGFLATDTSPFKACMDSKKVNFVQLYSSCEVDFCNSNRTYVHCQTLQTAALACSQHGFQTKWRTPTFCPLKCDGGLVYKSAISCTNTCDNPTADQNCQDPPVDGCTCPDNTFLNGDKCVTIDRCGSCRLDIGRGTSKLALGDVYPKGDCIKAQKCISKNGTFNMVSVPASISCASDEWCKLNKLGVYTCTKKPVDGGWKIVSTFTEWSVCSKTCNGGTRQRTRIRSCTEPMPQYGGKSCVGSTIETETESCNTFKCPSFCSCEGSGDPHYYTPDGAAIHFMGTCKYTLWKSTTPDDKCEFKVETKNERRGGNTQVSYTRRIDFYFGNSTIRILQGGHTLVNGLQVSLPVKTENGNIEISRSGGFISAVHAKCNIRVQFDGYHLVNVKVSKHYFGGNLTGICGNCNANYIDELQTKDGIDVSSKGRAGHADIGKSYKVVDDSDQSCEDDSIFKDCPKDKQELARTESYCGFLTSDTSPFKACMDSKKVNFDQLYSSCEVDFCNSNKLDIHCQTLQTAALACSQNGFQIKWRTSAFCPISCINTCENPTAEQNCQDPPVDGCTCPSNTYLNGDKCVTIDKCGSCKLNTKTGNLNLAYNDVYPRGDCIDSQKCELDNGIFKLVSVKSLKPCLEDEWCKPNKLGIYECAKKPVNGGWESFGIWSDWTECSKTCNSGMRSRSRTRTCTDPSPSFGGENCVGSAIERVTEICKDFKCPSYCSCIGSGDPHYYTPDGADIHFMGTCKYTLWKSIIPNDKCQFRVETKNEIRGSNIDVSYTRMIDVYASGYKVRVLKGGYVLVNGIAVRVPFESADGQIEVSKTSNLITVVHGNCDIRVQFDGIHLVDIKVSKDYFGGNLTGICGNCNGLYIDDLMTKDGIDVSSLGRNGHADIGNSYKILDDSDQPGVECADAKPLKNITKGDKKISEEDDKCGYLSPTNDNSPFKICRESSSLNFTKLFQSCEYDVSVSNAENASCQTLEAAALACSQRGILVNWRTEKFCPLTCKDGMVYSTSVSCINTCMNKYADQNCLDPPTDGCACPKNTYLSRDQCVMEDKCGFCRIGGSNILNSLSLGDSYPPGDCIDSQRCDNVSGKFELVNVPASNPCQNPGNCERNILGIYYCKIYNGDTTSESNIVPTQASLITTEMLAEDSTVNDIIPVDTESPRGNTTENTGDTTTYALPITEKHQVETTTIKAILHNYMCRLRETTSQSNTVPPQASTITEEIQAEATTATDISPVDKESSHGSTTENPEGTTAYFNPITEEQQVETSTIKDQTTQLPMPSTSQLITITKESEDSGDTTSQSNTVPSEATTANDSKPIDKESSLEITTETTKAENPTKIPESTTANFHPPTEEQQLEMTNSNDQTTQPNLLSTPQMSTISKELAPSEETSGSNTVSTQSTIITDEILAEATTAKGKGLVDKESSAGRTTEYPEGTSSNFLPTTDEQQVDITTTKDQTTQQTLLSTQHMSAIYKELTSTAGVSEMIDSTQSTTTAWEQTENQYTTIEMKDKTTNVGSGSVNKTALQPTDILTTKTEIEGVTKANSGTFHSLNAKQNGDTILIQTTVQGLFSVTGASLNEDHVPREPYGIRLIGRAFTDPVKTSVTTTELTFY</sequence>
<organism evidence="6 7">
    <name type="scientific">Mytilus edulis</name>
    <name type="common">Blue mussel</name>
    <dbReference type="NCBI Taxonomy" id="6550"/>
    <lineage>
        <taxon>Eukaryota</taxon>
        <taxon>Metazoa</taxon>
        <taxon>Spiralia</taxon>
        <taxon>Lophotrochozoa</taxon>
        <taxon>Mollusca</taxon>
        <taxon>Bivalvia</taxon>
        <taxon>Autobranchia</taxon>
        <taxon>Pteriomorphia</taxon>
        <taxon>Mytilida</taxon>
        <taxon>Mytiloidea</taxon>
        <taxon>Mytilidae</taxon>
        <taxon>Mytilinae</taxon>
        <taxon>Mytilus</taxon>
    </lineage>
</organism>
<evidence type="ECO:0000256" key="3">
    <source>
        <dbReference type="ARBA" id="ARBA00023180"/>
    </source>
</evidence>
<dbReference type="Gene3D" id="2.20.100.10">
    <property type="entry name" value="Thrombospondin type-1 (TSP1) repeat"/>
    <property type="match status" value="8"/>
</dbReference>
<dbReference type="Pfam" id="PF00094">
    <property type="entry name" value="VWD"/>
    <property type="match status" value="4"/>
</dbReference>
<protein>
    <recommendedName>
        <fullName evidence="5">VWFD domain-containing protein</fullName>
    </recommendedName>
</protein>
<feature type="compositionally biased region" description="Polar residues" evidence="4">
    <location>
        <begin position="2569"/>
        <end position="2586"/>
    </location>
</feature>
<feature type="compositionally biased region" description="Polar residues" evidence="4">
    <location>
        <begin position="2514"/>
        <end position="2529"/>
    </location>
</feature>
<keyword evidence="7" id="KW-1185">Reference proteome</keyword>
<dbReference type="InterPro" id="IPR036383">
    <property type="entry name" value="TSP1_rpt_sf"/>
</dbReference>
<reference evidence="6" key="1">
    <citation type="submission" date="2021-03" db="EMBL/GenBank/DDBJ databases">
        <authorList>
            <person name="Bekaert M."/>
        </authorList>
    </citation>
    <scope>NUCLEOTIDE SEQUENCE</scope>
</reference>
<dbReference type="InterPro" id="IPR001846">
    <property type="entry name" value="VWF_type-D"/>
</dbReference>
<dbReference type="PANTHER" id="PTHR11339:SF373">
    <property type="entry name" value="VWFD DOMAIN-CONTAINING PROTEIN"/>
    <property type="match status" value="1"/>
</dbReference>
<dbReference type="PROSITE" id="PS51233">
    <property type="entry name" value="VWFD"/>
    <property type="match status" value="4"/>
</dbReference>
<dbReference type="SUPFAM" id="SSF57567">
    <property type="entry name" value="Serine protease inhibitors"/>
    <property type="match status" value="4"/>
</dbReference>
<dbReference type="SMART" id="SM00209">
    <property type="entry name" value="TSP1"/>
    <property type="match status" value="8"/>
</dbReference>
<dbReference type="SMART" id="SM00216">
    <property type="entry name" value="VWD"/>
    <property type="match status" value="4"/>
</dbReference>
<evidence type="ECO:0000313" key="6">
    <source>
        <dbReference type="EMBL" id="CAG2235969.1"/>
    </source>
</evidence>
<dbReference type="PANTHER" id="PTHR11339">
    <property type="entry name" value="EXTRACELLULAR MATRIX GLYCOPROTEIN RELATED"/>
    <property type="match status" value="1"/>
</dbReference>
<dbReference type="SUPFAM" id="SSF82895">
    <property type="entry name" value="TSP-1 type 1 repeat"/>
    <property type="match status" value="5"/>
</dbReference>
<feature type="domain" description="VWFD" evidence="5">
    <location>
        <begin position="595"/>
        <end position="784"/>
    </location>
</feature>
<dbReference type="Gene3D" id="2.10.25.10">
    <property type="entry name" value="Laminin"/>
    <property type="match status" value="4"/>
</dbReference>
<proteinExistence type="predicted"/>
<name>A0A8S3TWY1_MYTED</name>
<dbReference type="Pfam" id="PF08742">
    <property type="entry name" value="C8"/>
    <property type="match status" value="4"/>
</dbReference>
<dbReference type="GO" id="GO:0005615">
    <property type="term" value="C:extracellular space"/>
    <property type="evidence" value="ECO:0007669"/>
    <property type="project" value="TreeGrafter"/>
</dbReference>
<feature type="compositionally biased region" description="Polar residues" evidence="4">
    <location>
        <begin position="2596"/>
        <end position="2644"/>
    </location>
</feature>
<evidence type="ECO:0000256" key="1">
    <source>
        <dbReference type="ARBA" id="ARBA00022837"/>
    </source>
</evidence>
<feature type="region of interest" description="Disordered" evidence="4">
    <location>
        <begin position="2562"/>
        <end position="2644"/>
    </location>
</feature>
<dbReference type="InterPro" id="IPR000884">
    <property type="entry name" value="TSP1_rpt"/>
</dbReference>
<keyword evidence="1" id="KW-0106">Calcium</keyword>
<dbReference type="InterPro" id="IPR036084">
    <property type="entry name" value="Ser_inhib-like_sf"/>
</dbReference>
<dbReference type="SMART" id="SM00832">
    <property type="entry name" value="C8"/>
    <property type="match status" value="4"/>
</dbReference>
<dbReference type="Proteomes" id="UP000683360">
    <property type="component" value="Unassembled WGS sequence"/>
</dbReference>
<evidence type="ECO:0000256" key="4">
    <source>
        <dbReference type="SAM" id="MobiDB-lite"/>
    </source>
</evidence>
<evidence type="ECO:0000256" key="2">
    <source>
        <dbReference type="ARBA" id="ARBA00023157"/>
    </source>
</evidence>
<evidence type="ECO:0000259" key="5">
    <source>
        <dbReference type="PROSITE" id="PS51233"/>
    </source>
</evidence>
<dbReference type="CDD" id="cd19941">
    <property type="entry name" value="TIL"/>
    <property type="match status" value="4"/>
</dbReference>
<dbReference type="Pfam" id="PF00090">
    <property type="entry name" value="TSP_1"/>
    <property type="match status" value="5"/>
</dbReference>
<dbReference type="FunFam" id="2.20.100.10:FF:000001">
    <property type="entry name" value="semaphorin-5A isoform X1"/>
    <property type="match status" value="2"/>
</dbReference>
<feature type="region of interest" description="Disordered" evidence="4">
    <location>
        <begin position="2498"/>
        <end position="2529"/>
    </location>
</feature>
<dbReference type="InterPro" id="IPR050780">
    <property type="entry name" value="Mucin_vWF_Thrombospondin_sf"/>
</dbReference>
<dbReference type="GO" id="GO:0031012">
    <property type="term" value="C:extracellular matrix"/>
    <property type="evidence" value="ECO:0007669"/>
    <property type="project" value="TreeGrafter"/>
</dbReference>
<dbReference type="EMBL" id="CAJPWZ010002336">
    <property type="protein sequence ID" value="CAG2235969.1"/>
    <property type="molecule type" value="Genomic_DNA"/>
</dbReference>
<feature type="domain" description="VWFD" evidence="5">
    <location>
        <begin position="1990"/>
        <end position="2179"/>
    </location>
</feature>